<organism evidence="1">
    <name type="scientific">Aphanomyces astaci</name>
    <name type="common">Crayfish plague agent</name>
    <dbReference type="NCBI Taxonomy" id="112090"/>
    <lineage>
        <taxon>Eukaryota</taxon>
        <taxon>Sar</taxon>
        <taxon>Stramenopiles</taxon>
        <taxon>Oomycota</taxon>
        <taxon>Saprolegniomycetes</taxon>
        <taxon>Saprolegniales</taxon>
        <taxon>Verrucalvaceae</taxon>
        <taxon>Aphanomyces</taxon>
    </lineage>
</organism>
<dbReference type="RefSeq" id="XP_009820802.1">
    <property type="nucleotide sequence ID" value="XM_009822500.1"/>
</dbReference>
<accession>W4H8Y9</accession>
<proteinExistence type="predicted"/>
<name>W4H8Y9_APHAT</name>
<dbReference type="AlphaFoldDB" id="W4H8Y9"/>
<dbReference type="VEuPathDB" id="FungiDB:H257_00026"/>
<dbReference type="GeneID" id="20802022"/>
<protein>
    <submittedName>
        <fullName evidence="1">Uncharacterized protein</fullName>
    </submittedName>
</protein>
<evidence type="ECO:0000313" key="1">
    <source>
        <dbReference type="EMBL" id="ETV88402.1"/>
    </source>
</evidence>
<gene>
    <name evidence="1" type="ORF">H257_00026</name>
</gene>
<sequence>MRRLNTSLDVFLGLVLSHGQVERHPMARIVGMMESSDPVQRDDQAASCHVYSLREEIVTSQSSLNPRYDVMAIEVYATVA</sequence>
<reference evidence="1" key="1">
    <citation type="submission" date="2013-12" db="EMBL/GenBank/DDBJ databases">
        <title>The Genome Sequence of Aphanomyces astaci APO3.</title>
        <authorList>
            <consortium name="The Broad Institute Genomics Platform"/>
            <person name="Russ C."/>
            <person name="Tyler B."/>
            <person name="van West P."/>
            <person name="Dieguez-Uribeondo J."/>
            <person name="Young S.K."/>
            <person name="Zeng Q."/>
            <person name="Gargeya S."/>
            <person name="Fitzgerald M."/>
            <person name="Abouelleil A."/>
            <person name="Alvarado L."/>
            <person name="Chapman S.B."/>
            <person name="Gainer-Dewar J."/>
            <person name="Goldberg J."/>
            <person name="Griggs A."/>
            <person name="Gujja S."/>
            <person name="Hansen M."/>
            <person name="Howarth C."/>
            <person name="Imamovic A."/>
            <person name="Ireland A."/>
            <person name="Larimer J."/>
            <person name="McCowan C."/>
            <person name="Murphy C."/>
            <person name="Pearson M."/>
            <person name="Poon T.W."/>
            <person name="Priest M."/>
            <person name="Roberts A."/>
            <person name="Saif S."/>
            <person name="Shea T."/>
            <person name="Sykes S."/>
            <person name="Wortman J."/>
            <person name="Nusbaum C."/>
            <person name="Birren B."/>
        </authorList>
    </citation>
    <scope>NUCLEOTIDE SEQUENCE [LARGE SCALE GENOMIC DNA]</scope>
    <source>
        <strain evidence="1">APO3</strain>
    </source>
</reference>
<dbReference type="EMBL" id="KI913114">
    <property type="protein sequence ID" value="ETV88402.1"/>
    <property type="molecule type" value="Genomic_DNA"/>
</dbReference>